<accession>A0A8I0FE21</accession>
<dbReference type="AlphaFoldDB" id="A0A8I0FE21"/>
<gene>
    <name evidence="1" type="ORF">IAG11_24195</name>
</gene>
<reference evidence="1" key="1">
    <citation type="submission" date="2020-08" db="EMBL/GenBank/DDBJ databases">
        <title>Diversity of carbapenem-resistant Acinetobacter baumannii and bacteriophage-mediated spread of the Oxa23 carbapenemase.</title>
        <authorList>
            <person name="Abouelfetouh A."/>
            <person name="Mattock J."/>
            <person name="Turner D."/>
            <person name="Li E."/>
            <person name="Evans B.A."/>
        </authorList>
    </citation>
    <scope>NUCLEOTIDE SEQUENCE</scope>
    <source>
        <strain evidence="1">A86</strain>
    </source>
</reference>
<dbReference type="EMBL" id="JACSVK010000897">
    <property type="protein sequence ID" value="MBD0222921.1"/>
    <property type="molecule type" value="Genomic_DNA"/>
</dbReference>
<organism evidence="1 2">
    <name type="scientific">Acinetobacter baumannii</name>
    <dbReference type="NCBI Taxonomy" id="470"/>
    <lineage>
        <taxon>Bacteria</taxon>
        <taxon>Pseudomonadati</taxon>
        <taxon>Pseudomonadota</taxon>
        <taxon>Gammaproteobacteria</taxon>
        <taxon>Moraxellales</taxon>
        <taxon>Moraxellaceae</taxon>
        <taxon>Acinetobacter</taxon>
        <taxon>Acinetobacter calcoaceticus/baumannii complex</taxon>
    </lineage>
</organism>
<evidence type="ECO:0000313" key="1">
    <source>
        <dbReference type="EMBL" id="MBD0222921.1"/>
    </source>
</evidence>
<comment type="caution">
    <text evidence="1">The sequence shown here is derived from an EMBL/GenBank/DDBJ whole genome shotgun (WGS) entry which is preliminary data.</text>
</comment>
<dbReference type="InterPro" id="IPR036188">
    <property type="entry name" value="FAD/NAD-bd_sf"/>
</dbReference>
<name>A0A8I0FE21_ACIBA</name>
<dbReference type="Gene3D" id="3.50.50.60">
    <property type="entry name" value="FAD/NAD(P)-binding domain"/>
    <property type="match status" value="1"/>
</dbReference>
<evidence type="ECO:0000313" key="2">
    <source>
        <dbReference type="Proteomes" id="UP000634608"/>
    </source>
</evidence>
<feature type="non-terminal residue" evidence="1">
    <location>
        <position position="1"/>
    </location>
</feature>
<proteinExistence type="predicted"/>
<protein>
    <submittedName>
        <fullName evidence="1">FAD-binding oxidoreductase</fullName>
    </submittedName>
</protein>
<sequence length="53" mass="5890">EMDNLWANFGHFRNGLCMGAGSAQLLRQLMLGQPTLVDAKAYSPERLQNKILA</sequence>
<dbReference type="Proteomes" id="UP000634608">
    <property type="component" value="Unassembled WGS sequence"/>
</dbReference>